<dbReference type="InterPro" id="IPR006975">
    <property type="entry name" value="NifQ"/>
</dbReference>
<accession>A0A975RAB1</accession>
<name>A0A975RAB1_9GAMM</name>
<sequence length="202" mass="23146">MSCQPMIQNQEPQQVSCLKKSRQQHYEELMACAGQSSSKVWLAQMISSWLVGAGVLPDYLGLQPEQFRQLLQQCFSGYCLPVTALSGQVSDFSRMLEKQDLEQLLSRYANPEAEYNQWLISIIVTASLGSDHLWQDMGLWSRQDLTAMLARHFPELTVRNSKDMKWKKFLYKQLCEAEGLYVCRAPSCEVCLDYHNCFGAEV</sequence>
<proteinExistence type="predicted"/>
<dbReference type="GO" id="GO:0030151">
    <property type="term" value="F:molybdenum ion binding"/>
    <property type="evidence" value="ECO:0007669"/>
    <property type="project" value="InterPro"/>
</dbReference>
<dbReference type="EMBL" id="CP073754">
    <property type="protein sequence ID" value="QWF71089.1"/>
    <property type="molecule type" value="Genomic_DNA"/>
</dbReference>
<dbReference type="KEGG" id="mpad:KEF85_00895"/>
<dbReference type="GO" id="GO:0009399">
    <property type="term" value="P:nitrogen fixation"/>
    <property type="evidence" value="ECO:0007669"/>
    <property type="project" value="InterPro"/>
</dbReference>
<keyword evidence="2" id="KW-1185">Reference proteome</keyword>
<evidence type="ECO:0000313" key="1">
    <source>
        <dbReference type="EMBL" id="QWF71089.1"/>
    </source>
</evidence>
<dbReference type="AlphaFoldDB" id="A0A975RAB1"/>
<dbReference type="Proteomes" id="UP000676649">
    <property type="component" value="Chromosome"/>
</dbReference>
<gene>
    <name evidence="1" type="ORF">KEF85_00895</name>
</gene>
<protein>
    <submittedName>
        <fullName evidence="1">Nitrogen fixation protein NifQ</fullName>
    </submittedName>
</protein>
<evidence type="ECO:0000313" key="2">
    <source>
        <dbReference type="Proteomes" id="UP000676649"/>
    </source>
</evidence>
<organism evidence="1 2">
    <name type="scientific">Methylomonas paludis</name>
    <dbReference type="NCBI Taxonomy" id="1173101"/>
    <lineage>
        <taxon>Bacteria</taxon>
        <taxon>Pseudomonadati</taxon>
        <taxon>Pseudomonadota</taxon>
        <taxon>Gammaproteobacteria</taxon>
        <taxon>Methylococcales</taxon>
        <taxon>Methylococcaceae</taxon>
        <taxon>Methylomonas</taxon>
    </lineage>
</organism>
<reference evidence="1" key="1">
    <citation type="submission" date="2021-04" db="EMBL/GenBank/DDBJ databases">
        <title>Draft genome sequence data of methanotrophic Methylovulum sp. strain S1L and Methylomonas sp. strain S2AM isolated from boreal lake water columns.</title>
        <authorList>
            <person name="Rissanen A.J."/>
            <person name="Mangayil R."/>
            <person name="Svenning M.M."/>
            <person name="Khanongnuch R."/>
        </authorList>
    </citation>
    <scope>NUCLEOTIDE SEQUENCE</scope>
    <source>
        <strain evidence="1">S2AM</strain>
    </source>
</reference>
<dbReference type="Pfam" id="PF04891">
    <property type="entry name" value="NifQ"/>
    <property type="match status" value="1"/>
</dbReference>